<dbReference type="SUPFAM" id="SSF46785">
    <property type="entry name" value="Winged helix' DNA-binding domain"/>
    <property type="match status" value="1"/>
</dbReference>
<dbReference type="Pfam" id="PF00126">
    <property type="entry name" value="HTH_1"/>
    <property type="match status" value="1"/>
</dbReference>
<dbReference type="InterPro" id="IPR036388">
    <property type="entry name" value="WH-like_DNA-bd_sf"/>
</dbReference>
<dbReference type="Pfam" id="PF03466">
    <property type="entry name" value="LysR_substrate"/>
    <property type="match status" value="1"/>
</dbReference>
<evidence type="ECO:0000256" key="2">
    <source>
        <dbReference type="ARBA" id="ARBA00023015"/>
    </source>
</evidence>
<dbReference type="Gene3D" id="3.40.190.10">
    <property type="entry name" value="Periplasmic binding protein-like II"/>
    <property type="match status" value="2"/>
</dbReference>
<dbReference type="PANTHER" id="PTHR30537:SF26">
    <property type="entry name" value="GLYCINE CLEAVAGE SYSTEM TRANSCRIPTIONAL ACTIVATOR"/>
    <property type="match status" value="1"/>
</dbReference>
<dbReference type="PRINTS" id="PR00039">
    <property type="entry name" value="HTHLYSR"/>
</dbReference>
<keyword evidence="4" id="KW-0804">Transcription</keyword>
<keyword evidence="2" id="KW-0805">Transcription regulation</keyword>
<comment type="similarity">
    <text evidence="1">Belongs to the LysR transcriptional regulatory family.</text>
</comment>
<evidence type="ECO:0000313" key="6">
    <source>
        <dbReference type="EMBL" id="WGL15323.1"/>
    </source>
</evidence>
<accession>A0ABY8N8V4</accession>
<gene>
    <name evidence="6" type="ORF">PVT68_11145</name>
</gene>
<keyword evidence="7" id="KW-1185">Reference proteome</keyword>
<dbReference type="PANTHER" id="PTHR30537">
    <property type="entry name" value="HTH-TYPE TRANSCRIPTIONAL REGULATOR"/>
    <property type="match status" value="1"/>
</dbReference>
<dbReference type="InterPro" id="IPR005119">
    <property type="entry name" value="LysR_subst-bd"/>
</dbReference>
<name>A0ABY8N8V4_9GAMM</name>
<keyword evidence="3" id="KW-0238">DNA-binding</keyword>
<dbReference type="EMBL" id="CP118605">
    <property type="protein sequence ID" value="WGL15323.1"/>
    <property type="molecule type" value="Genomic_DNA"/>
</dbReference>
<organism evidence="6 7">
    <name type="scientific">Microbulbifer bruguierae</name>
    <dbReference type="NCBI Taxonomy" id="3029061"/>
    <lineage>
        <taxon>Bacteria</taxon>
        <taxon>Pseudomonadati</taxon>
        <taxon>Pseudomonadota</taxon>
        <taxon>Gammaproteobacteria</taxon>
        <taxon>Cellvibrionales</taxon>
        <taxon>Microbulbiferaceae</taxon>
        <taxon>Microbulbifer</taxon>
    </lineage>
</organism>
<protein>
    <submittedName>
        <fullName evidence="6">LysR substrate-binding domain-containing protein</fullName>
    </submittedName>
</protein>
<dbReference type="RefSeq" id="WP_280318049.1">
    <property type="nucleotide sequence ID" value="NZ_CP118605.1"/>
</dbReference>
<evidence type="ECO:0000313" key="7">
    <source>
        <dbReference type="Proteomes" id="UP001236500"/>
    </source>
</evidence>
<sequence>MAAELRNLSLTSLRSFYAVGRHCHLRRAAEELHVSHPALSRQIRELEERLGTPLFLRAGNRLSLTAAGERLHRAVSEAFGRLEQGLLTLDPGNLSGEVVIAATATITTRWLLRILSEVQQRYPEIRLRVTTIEPRVQRLDGEVDMAICLGEPDAPGRQVIPLYQEHYLPVASPQLLQARGNSGRALRPADLLALPLLHDRQQQWPGWFTAQDVDYAPAVNGVSVDYAYQAIEGARLGMGLALADRLEVSEDLKSGRLSTVIERPYTIGQSLYLVSDHSGAINDRTRLVLERVFQWLESRGAPLATEAQTLRQSLLSAGSDRQVPS</sequence>
<proteinExistence type="inferred from homology"/>
<evidence type="ECO:0000259" key="5">
    <source>
        <dbReference type="PROSITE" id="PS50931"/>
    </source>
</evidence>
<evidence type="ECO:0000256" key="4">
    <source>
        <dbReference type="ARBA" id="ARBA00023163"/>
    </source>
</evidence>
<evidence type="ECO:0000256" key="3">
    <source>
        <dbReference type="ARBA" id="ARBA00023125"/>
    </source>
</evidence>
<evidence type="ECO:0000256" key="1">
    <source>
        <dbReference type="ARBA" id="ARBA00009437"/>
    </source>
</evidence>
<dbReference type="Gene3D" id="1.10.10.10">
    <property type="entry name" value="Winged helix-like DNA-binding domain superfamily/Winged helix DNA-binding domain"/>
    <property type="match status" value="1"/>
</dbReference>
<dbReference type="InterPro" id="IPR000847">
    <property type="entry name" value="LysR_HTH_N"/>
</dbReference>
<dbReference type="InterPro" id="IPR058163">
    <property type="entry name" value="LysR-type_TF_proteobact-type"/>
</dbReference>
<dbReference type="SUPFAM" id="SSF53850">
    <property type="entry name" value="Periplasmic binding protein-like II"/>
    <property type="match status" value="1"/>
</dbReference>
<reference evidence="6 7" key="1">
    <citation type="submission" date="2023-02" db="EMBL/GenBank/DDBJ databases">
        <title>Description and genomic characterization of Microbulbifer bruguierae sp. nov., isolated from the sediment of mangrove plant Bruguiera sexangula.</title>
        <authorList>
            <person name="Long M."/>
        </authorList>
    </citation>
    <scope>NUCLEOTIDE SEQUENCE [LARGE SCALE GENOMIC DNA]</scope>
    <source>
        <strain evidence="6 7">H12</strain>
    </source>
</reference>
<feature type="domain" description="HTH lysR-type" evidence="5">
    <location>
        <begin position="8"/>
        <end position="65"/>
    </location>
</feature>
<dbReference type="Proteomes" id="UP001236500">
    <property type="component" value="Chromosome"/>
</dbReference>
<dbReference type="PROSITE" id="PS50931">
    <property type="entry name" value="HTH_LYSR"/>
    <property type="match status" value="1"/>
</dbReference>
<dbReference type="InterPro" id="IPR036390">
    <property type="entry name" value="WH_DNA-bd_sf"/>
</dbReference>